<evidence type="ECO:0000313" key="1">
    <source>
        <dbReference type="EMBL" id="GFU01432.1"/>
    </source>
</evidence>
<dbReference type="Proteomes" id="UP000887013">
    <property type="component" value="Unassembled WGS sequence"/>
</dbReference>
<proteinExistence type="predicted"/>
<organism evidence="1 2">
    <name type="scientific">Nephila pilipes</name>
    <name type="common">Giant wood spider</name>
    <name type="synonym">Nephila maculata</name>
    <dbReference type="NCBI Taxonomy" id="299642"/>
    <lineage>
        <taxon>Eukaryota</taxon>
        <taxon>Metazoa</taxon>
        <taxon>Ecdysozoa</taxon>
        <taxon>Arthropoda</taxon>
        <taxon>Chelicerata</taxon>
        <taxon>Arachnida</taxon>
        <taxon>Araneae</taxon>
        <taxon>Araneomorphae</taxon>
        <taxon>Entelegynae</taxon>
        <taxon>Araneoidea</taxon>
        <taxon>Nephilidae</taxon>
        <taxon>Nephila</taxon>
    </lineage>
</organism>
<sequence length="66" mass="7829">MSSSPDLRLRYSKLTTKENEEDIMKIFFSNYSQTTQKWRRSEKKVERFMDRIPPAGVKDLEVISVS</sequence>
<dbReference type="EMBL" id="BMAW01027278">
    <property type="protein sequence ID" value="GFU01432.1"/>
    <property type="molecule type" value="Genomic_DNA"/>
</dbReference>
<evidence type="ECO:0000313" key="2">
    <source>
        <dbReference type="Proteomes" id="UP000887013"/>
    </source>
</evidence>
<comment type="caution">
    <text evidence="1">The sequence shown here is derived from an EMBL/GenBank/DDBJ whole genome shotgun (WGS) entry which is preliminary data.</text>
</comment>
<reference evidence="1" key="1">
    <citation type="submission" date="2020-08" db="EMBL/GenBank/DDBJ databases">
        <title>Multicomponent nature underlies the extraordinary mechanical properties of spider dragline silk.</title>
        <authorList>
            <person name="Kono N."/>
            <person name="Nakamura H."/>
            <person name="Mori M."/>
            <person name="Yoshida Y."/>
            <person name="Ohtoshi R."/>
            <person name="Malay A.D."/>
            <person name="Moran D.A.P."/>
            <person name="Tomita M."/>
            <person name="Numata K."/>
            <person name="Arakawa K."/>
        </authorList>
    </citation>
    <scope>NUCLEOTIDE SEQUENCE</scope>
</reference>
<dbReference type="AlphaFoldDB" id="A0A8X6Q237"/>
<name>A0A8X6Q237_NEPPI</name>
<protein>
    <submittedName>
        <fullName evidence="1">Uncharacterized protein</fullName>
    </submittedName>
</protein>
<gene>
    <name evidence="1" type="ORF">NPIL_479261</name>
</gene>
<accession>A0A8X6Q237</accession>
<keyword evidence="2" id="KW-1185">Reference proteome</keyword>